<evidence type="ECO:0000313" key="4">
    <source>
        <dbReference type="EMBL" id="KAH6649088.1"/>
    </source>
</evidence>
<dbReference type="GO" id="GO:0046872">
    <property type="term" value="F:metal ion binding"/>
    <property type="evidence" value="ECO:0007669"/>
    <property type="project" value="UniProtKB-KW"/>
</dbReference>
<name>A0A9P8ZVP3_9PEZI</name>
<dbReference type="Gene3D" id="1.20.910.10">
    <property type="entry name" value="Heme oxygenase-like"/>
    <property type="match status" value="1"/>
</dbReference>
<evidence type="ECO:0000256" key="3">
    <source>
        <dbReference type="ARBA" id="ARBA00023004"/>
    </source>
</evidence>
<gene>
    <name evidence="4" type="ORF">BKA67DRAFT_380496</name>
</gene>
<evidence type="ECO:0000313" key="5">
    <source>
        <dbReference type="Proteomes" id="UP000758603"/>
    </source>
</evidence>
<keyword evidence="2" id="KW-0479">Metal-binding</keyword>
<keyword evidence="1" id="KW-0349">Heme</keyword>
<dbReference type="EMBL" id="JAGPXC010000007">
    <property type="protein sequence ID" value="KAH6649088.1"/>
    <property type="molecule type" value="Genomic_DNA"/>
</dbReference>
<dbReference type="CDD" id="cd19165">
    <property type="entry name" value="HemeO"/>
    <property type="match status" value="1"/>
</dbReference>
<dbReference type="InterPro" id="IPR016084">
    <property type="entry name" value="Haem_Oase-like_multi-hlx"/>
</dbReference>
<evidence type="ECO:0008006" key="6">
    <source>
        <dbReference type="Google" id="ProtNLM"/>
    </source>
</evidence>
<dbReference type="AlphaFoldDB" id="A0A9P8ZVP3"/>
<dbReference type="SUPFAM" id="SSF48613">
    <property type="entry name" value="Heme oxygenase-like"/>
    <property type="match status" value="1"/>
</dbReference>
<sequence>MPLKAEETARSLGDSINTATRSVHTKLNKLIVARLPLAIPPQAQDPSNYVSGLLHITPIYNTFESLWQDILKAPVSKSEGSGTVSDGHSCEGYKPSSAVHHVPNGLDAPHGPVVCSRVQSLLDHLHTTDLERTESLKQDIASMSGWSPELLEQQLGSAAESPFLSAFVEHIRRAVQERPHVLLAYAWVLYMALFSGGRFIRASLSRVDLSFWYAISMVSGARRESVMIPLQFFTFTSPNDGDDIKLAFKKRLAESEMLLTREEQDDVITEAQRIFEFMIEVVGELDEICGMDDVEIKEDQEEGIMWRMSRLLGLRTRDSQ</sequence>
<keyword evidence="3" id="KW-0408">Iron</keyword>
<dbReference type="PANTHER" id="PTHR10720:SF0">
    <property type="entry name" value="HEME OXYGENASE"/>
    <property type="match status" value="1"/>
</dbReference>
<accession>A0A9P8ZVP3</accession>
<evidence type="ECO:0000256" key="1">
    <source>
        <dbReference type="ARBA" id="ARBA00022617"/>
    </source>
</evidence>
<dbReference type="GO" id="GO:0004392">
    <property type="term" value="F:heme oxygenase (decyclizing) activity"/>
    <property type="evidence" value="ECO:0007669"/>
    <property type="project" value="InterPro"/>
</dbReference>
<comment type="caution">
    <text evidence="4">The sequence shown here is derived from an EMBL/GenBank/DDBJ whole genome shotgun (WGS) entry which is preliminary data.</text>
</comment>
<evidence type="ECO:0000256" key="2">
    <source>
        <dbReference type="ARBA" id="ARBA00022723"/>
    </source>
</evidence>
<dbReference type="Proteomes" id="UP000758603">
    <property type="component" value="Unassembled WGS sequence"/>
</dbReference>
<dbReference type="Pfam" id="PF01126">
    <property type="entry name" value="Heme_oxygenase"/>
    <property type="match status" value="1"/>
</dbReference>
<protein>
    <recommendedName>
        <fullName evidence="6">Heme oxygenase-like protein</fullName>
    </recommendedName>
</protein>
<dbReference type="InterPro" id="IPR002051">
    <property type="entry name" value="Haem_Oase"/>
</dbReference>
<organism evidence="4 5">
    <name type="scientific">Truncatella angustata</name>
    <dbReference type="NCBI Taxonomy" id="152316"/>
    <lineage>
        <taxon>Eukaryota</taxon>
        <taxon>Fungi</taxon>
        <taxon>Dikarya</taxon>
        <taxon>Ascomycota</taxon>
        <taxon>Pezizomycotina</taxon>
        <taxon>Sordariomycetes</taxon>
        <taxon>Xylariomycetidae</taxon>
        <taxon>Amphisphaeriales</taxon>
        <taxon>Sporocadaceae</taxon>
        <taxon>Truncatella</taxon>
    </lineage>
</organism>
<dbReference type="GeneID" id="70125439"/>
<reference evidence="4" key="1">
    <citation type="journal article" date="2021" name="Nat. Commun.">
        <title>Genetic determinants of endophytism in the Arabidopsis root mycobiome.</title>
        <authorList>
            <person name="Mesny F."/>
            <person name="Miyauchi S."/>
            <person name="Thiergart T."/>
            <person name="Pickel B."/>
            <person name="Atanasova L."/>
            <person name="Karlsson M."/>
            <person name="Huettel B."/>
            <person name="Barry K.W."/>
            <person name="Haridas S."/>
            <person name="Chen C."/>
            <person name="Bauer D."/>
            <person name="Andreopoulos W."/>
            <person name="Pangilinan J."/>
            <person name="LaButti K."/>
            <person name="Riley R."/>
            <person name="Lipzen A."/>
            <person name="Clum A."/>
            <person name="Drula E."/>
            <person name="Henrissat B."/>
            <person name="Kohler A."/>
            <person name="Grigoriev I.V."/>
            <person name="Martin F.M."/>
            <person name="Hacquard S."/>
        </authorList>
    </citation>
    <scope>NUCLEOTIDE SEQUENCE</scope>
    <source>
        <strain evidence="4">MPI-SDFR-AT-0073</strain>
    </source>
</reference>
<keyword evidence="5" id="KW-1185">Reference proteome</keyword>
<dbReference type="PANTHER" id="PTHR10720">
    <property type="entry name" value="HEME OXYGENASE"/>
    <property type="match status" value="1"/>
</dbReference>
<dbReference type="RefSeq" id="XP_045955595.1">
    <property type="nucleotide sequence ID" value="XM_046096547.1"/>
</dbReference>
<dbReference type="GO" id="GO:0006788">
    <property type="term" value="P:heme oxidation"/>
    <property type="evidence" value="ECO:0007669"/>
    <property type="project" value="InterPro"/>
</dbReference>
<proteinExistence type="predicted"/>
<dbReference type="InterPro" id="IPR016053">
    <property type="entry name" value="Haem_Oase-like"/>
</dbReference>
<dbReference type="OrthoDB" id="652091at2759"/>